<keyword evidence="5" id="KW-0406">Ion transport</keyword>
<dbReference type="PANTHER" id="PTHR32468:SF0">
    <property type="entry name" value="K(+)_H(+) ANTIPORTER 1"/>
    <property type="match status" value="1"/>
</dbReference>
<dbReference type="InterPro" id="IPR050794">
    <property type="entry name" value="CPA2_transporter"/>
</dbReference>
<dbReference type="EMBL" id="PUHW01000403">
    <property type="protein sequence ID" value="KAG0686695.1"/>
    <property type="molecule type" value="Genomic_DNA"/>
</dbReference>
<evidence type="ECO:0000256" key="3">
    <source>
        <dbReference type="ARBA" id="ARBA00022692"/>
    </source>
</evidence>
<dbReference type="GO" id="GO:0016020">
    <property type="term" value="C:membrane"/>
    <property type="evidence" value="ECO:0007669"/>
    <property type="project" value="UniProtKB-SubCell"/>
</dbReference>
<keyword evidence="2" id="KW-0813">Transport</keyword>
<comment type="subcellular location">
    <subcellularLocation>
        <location evidence="1">Membrane</location>
        <topology evidence="1">Multi-pass membrane protein</topology>
    </subcellularLocation>
</comment>
<feature type="transmembrane region" description="Helical" evidence="7">
    <location>
        <begin position="191"/>
        <end position="214"/>
    </location>
</feature>
<dbReference type="GO" id="GO:0015297">
    <property type="term" value="F:antiporter activity"/>
    <property type="evidence" value="ECO:0007669"/>
    <property type="project" value="InterPro"/>
</dbReference>
<evidence type="ECO:0000256" key="7">
    <source>
        <dbReference type="SAM" id="Phobius"/>
    </source>
</evidence>
<keyword evidence="6 7" id="KW-0472">Membrane</keyword>
<feature type="transmembrane region" description="Helical" evidence="7">
    <location>
        <begin position="160"/>
        <end position="179"/>
    </location>
</feature>
<dbReference type="Gene3D" id="1.20.1530.20">
    <property type="match status" value="1"/>
</dbReference>
<dbReference type="GO" id="GO:1902600">
    <property type="term" value="P:proton transmembrane transport"/>
    <property type="evidence" value="ECO:0007669"/>
    <property type="project" value="InterPro"/>
</dbReference>
<evidence type="ECO:0000256" key="2">
    <source>
        <dbReference type="ARBA" id="ARBA00022448"/>
    </source>
</evidence>
<feature type="domain" description="Cation/H+ exchanger transmembrane" evidence="8">
    <location>
        <begin position="35"/>
        <end position="422"/>
    </location>
</feature>
<gene>
    <name evidence="9" type="primary">KHA1</name>
    <name evidence="9" type="ORF">C6P40_003561</name>
</gene>
<feature type="transmembrane region" description="Helical" evidence="7">
    <location>
        <begin position="52"/>
        <end position="70"/>
    </location>
</feature>
<name>A0A9P6WGG1_9ASCO</name>
<reference evidence="9" key="1">
    <citation type="submission" date="2020-11" db="EMBL/GenBank/DDBJ databases">
        <title>Kefir isolates.</title>
        <authorList>
            <person name="Marcisauskas S."/>
            <person name="Kim Y."/>
            <person name="Blasche S."/>
        </authorList>
    </citation>
    <scope>NUCLEOTIDE SEQUENCE</scope>
    <source>
        <strain evidence="9">Olga-1</strain>
    </source>
</reference>
<dbReference type="AlphaFoldDB" id="A0A9P6WGG1"/>
<dbReference type="InterPro" id="IPR006153">
    <property type="entry name" value="Cation/H_exchanger_TM"/>
</dbReference>
<dbReference type="Proteomes" id="UP000697127">
    <property type="component" value="Unassembled WGS sequence"/>
</dbReference>
<dbReference type="PANTHER" id="PTHR32468">
    <property type="entry name" value="CATION/H + ANTIPORTER"/>
    <property type="match status" value="1"/>
</dbReference>
<organism evidence="9 10">
    <name type="scientific">Pichia californica</name>
    <dbReference type="NCBI Taxonomy" id="460514"/>
    <lineage>
        <taxon>Eukaryota</taxon>
        <taxon>Fungi</taxon>
        <taxon>Dikarya</taxon>
        <taxon>Ascomycota</taxon>
        <taxon>Saccharomycotina</taxon>
        <taxon>Pichiomycetes</taxon>
        <taxon>Pichiales</taxon>
        <taxon>Pichiaceae</taxon>
        <taxon>Pichia</taxon>
    </lineage>
</organism>
<dbReference type="InterPro" id="IPR038770">
    <property type="entry name" value="Na+/solute_symporter_sf"/>
</dbReference>
<evidence type="ECO:0000313" key="10">
    <source>
        <dbReference type="Proteomes" id="UP000697127"/>
    </source>
</evidence>
<protein>
    <submittedName>
        <fullName evidence="9">K(+)/H(+) antiporter</fullName>
    </submittedName>
</protein>
<feature type="transmembrane region" description="Helical" evidence="7">
    <location>
        <begin position="343"/>
        <end position="364"/>
    </location>
</feature>
<evidence type="ECO:0000313" key="9">
    <source>
        <dbReference type="EMBL" id="KAG0686695.1"/>
    </source>
</evidence>
<dbReference type="Pfam" id="PF00999">
    <property type="entry name" value="Na_H_Exchanger"/>
    <property type="match status" value="1"/>
</dbReference>
<keyword evidence="10" id="KW-1185">Reference proteome</keyword>
<feature type="transmembrane region" description="Helical" evidence="7">
    <location>
        <begin position="264"/>
        <end position="295"/>
    </location>
</feature>
<keyword evidence="4 7" id="KW-1133">Transmembrane helix</keyword>
<proteinExistence type="predicted"/>
<feature type="transmembrane region" description="Helical" evidence="7">
    <location>
        <begin position="82"/>
        <end position="102"/>
    </location>
</feature>
<keyword evidence="3 7" id="KW-0812">Transmembrane</keyword>
<feature type="transmembrane region" description="Helical" evidence="7">
    <location>
        <begin position="20"/>
        <end position="40"/>
    </location>
</feature>
<feature type="transmembrane region" description="Helical" evidence="7">
    <location>
        <begin position="220"/>
        <end position="244"/>
    </location>
</feature>
<sequence length="799" mass="89597">MAESTSGIIAGMNPLTYSSGSPFTIFFFQLIVILTFSQLIYIPLGRIKQPRVIAEVLTGIVLSHTALGRIPNFTNELFSTNSRSGLTLVANIGICLLMFIVGCEVDIKFIKKHLVTAVTVGMFNMAVPFGLGCACSVGLWNDYRLNAEDLPDIKFTTFMVFIATAMCITAFPVLVRILTELRLVKDRVGTVVLAAGITNDLLGWILLALSITLANSSQSIVTLYIVLVAIGWCIFVCYPLRIILNYILKNYLKEFDNPNSPSRLAMLIILLLMFASAFFTDIIGVHPIFGSFLIGTIVPRKNNYVINLTSRIEDLVNIILVPIYFGVAGLDVDLGLMNKGLDWGWAFGLIGVALVGKIFGGFAAAKLRGLYWRESLTVGVLMSCKGIVEIVVLQIGLNAKIISKKTYSMLIFMALITTFLTTPMTIYAYPSSYRDQVQIWLSEKEKKLHLENNDNNKDKIIDENNELISDLPFSLQDIKNHKIDKLIIPVDNIESVSNGLLLLDLLLENLKVPIHAINLKTLTERTADLLHASMIDDTNTEQNLKSLNSILTIFKIFCHFNKIPFSSEILYSLPECYIETLLDNPIFKSNNLLILPISQSQFSIEFLNIFIFECKKNGKERDFMKSIFINKNMDNQLEEFESDFKGENGNAIKNVDSTPLLDNKSTFSEDTILSPSLIISTVTLYITSADLKENDLLGMKLFDLLIRRKDLLSANIVLLNIDHDSKTYDFISSWITSNNQVFNNVQLSLESTTDNNLKYSIDNNQLETTFDRLVIISSNESNLELISKLVENYEKVFIV</sequence>
<comment type="caution">
    <text evidence="9">The sequence shown here is derived from an EMBL/GenBank/DDBJ whole genome shotgun (WGS) entry which is preliminary data.</text>
</comment>
<dbReference type="OrthoDB" id="2687058at2759"/>
<evidence type="ECO:0000256" key="1">
    <source>
        <dbReference type="ARBA" id="ARBA00004141"/>
    </source>
</evidence>
<evidence type="ECO:0000256" key="6">
    <source>
        <dbReference type="ARBA" id="ARBA00023136"/>
    </source>
</evidence>
<evidence type="ECO:0000256" key="4">
    <source>
        <dbReference type="ARBA" id="ARBA00022989"/>
    </source>
</evidence>
<feature type="transmembrane region" description="Helical" evidence="7">
    <location>
        <begin position="114"/>
        <end position="140"/>
    </location>
</feature>
<evidence type="ECO:0000259" key="8">
    <source>
        <dbReference type="Pfam" id="PF00999"/>
    </source>
</evidence>
<accession>A0A9P6WGG1</accession>
<feature type="transmembrane region" description="Helical" evidence="7">
    <location>
        <begin position="409"/>
        <end position="429"/>
    </location>
</feature>
<evidence type="ECO:0000256" key="5">
    <source>
        <dbReference type="ARBA" id="ARBA00023065"/>
    </source>
</evidence>